<dbReference type="PATRIC" id="fig|1285586.5.peg.2636"/>
<dbReference type="EMBL" id="AQPX01000019">
    <property type="protein sequence ID" value="EON72186.1"/>
    <property type="molecule type" value="Genomic_DNA"/>
</dbReference>
<dbReference type="Gene3D" id="1.10.357.10">
    <property type="entry name" value="Tetracycline Repressor, domain 2"/>
    <property type="match status" value="1"/>
</dbReference>
<dbReference type="eggNOG" id="COG1309">
    <property type="taxonomic scope" value="Bacteria"/>
</dbReference>
<dbReference type="OrthoDB" id="9812484at2"/>
<organism evidence="5 6">
    <name type="scientific">Lysinibacillus sphaericus OT4b.31</name>
    <dbReference type="NCBI Taxonomy" id="1285586"/>
    <lineage>
        <taxon>Bacteria</taxon>
        <taxon>Bacillati</taxon>
        <taxon>Bacillota</taxon>
        <taxon>Bacilli</taxon>
        <taxon>Bacillales</taxon>
        <taxon>Bacillaceae</taxon>
        <taxon>Lysinibacillus</taxon>
    </lineage>
</organism>
<evidence type="ECO:0000259" key="4">
    <source>
        <dbReference type="PROSITE" id="PS50977"/>
    </source>
</evidence>
<dbReference type="PROSITE" id="PS50977">
    <property type="entry name" value="HTH_TETR_2"/>
    <property type="match status" value="1"/>
</dbReference>
<keyword evidence="1" id="KW-0678">Repressor</keyword>
<gene>
    <name evidence="5" type="ORF">H131_12908</name>
</gene>
<proteinExistence type="predicted"/>
<dbReference type="RefSeq" id="WP_010859518.1">
    <property type="nucleotide sequence ID" value="NZ_KB933398.1"/>
</dbReference>
<dbReference type="Proteomes" id="UP000013911">
    <property type="component" value="Unassembled WGS sequence"/>
</dbReference>
<dbReference type="SUPFAM" id="SSF46689">
    <property type="entry name" value="Homeodomain-like"/>
    <property type="match status" value="1"/>
</dbReference>
<dbReference type="HOGENOM" id="CLU_095332_1_1_9"/>
<comment type="caution">
    <text evidence="5">The sequence shown here is derived from an EMBL/GenBank/DDBJ whole genome shotgun (WGS) entry which is preliminary data.</text>
</comment>
<name>R7ZDW0_LYSSH</name>
<dbReference type="AlphaFoldDB" id="R7ZDW0"/>
<sequence length="170" mass="20040">MQLTREDWVKAGLQQLAEVGIHKVRIETLARSLKISKGSFYHYFRDHQDLLNSMIDYWEIHATKRIIHSMEHEDSSLEQLLRISFSSNKKIEIGIYDWAKYNAHVAARLVEIEEQRIYCVAKLYQKKGIGDSQAVDRARLAYLTYVGWMTRFEANPNFDIEKMFELLVNI</sequence>
<evidence type="ECO:0000256" key="1">
    <source>
        <dbReference type="ARBA" id="ARBA00022491"/>
    </source>
</evidence>
<feature type="DNA-binding region" description="H-T-H motif" evidence="3">
    <location>
        <begin position="25"/>
        <end position="44"/>
    </location>
</feature>
<dbReference type="Pfam" id="PF00440">
    <property type="entry name" value="TetR_N"/>
    <property type="match status" value="1"/>
</dbReference>
<protein>
    <submittedName>
        <fullName evidence="5">TetR family transcriptional regulator</fullName>
    </submittedName>
</protein>
<dbReference type="PANTHER" id="PTHR43479">
    <property type="entry name" value="ACREF/ENVCD OPERON REPRESSOR-RELATED"/>
    <property type="match status" value="1"/>
</dbReference>
<accession>R7ZDW0</accession>
<evidence type="ECO:0000256" key="3">
    <source>
        <dbReference type="PROSITE-ProRule" id="PRU00335"/>
    </source>
</evidence>
<evidence type="ECO:0000313" key="6">
    <source>
        <dbReference type="Proteomes" id="UP000013911"/>
    </source>
</evidence>
<evidence type="ECO:0000256" key="2">
    <source>
        <dbReference type="ARBA" id="ARBA00023125"/>
    </source>
</evidence>
<reference evidence="5 6" key="1">
    <citation type="submission" date="2013-04" db="EMBL/GenBank/DDBJ databases">
        <title>Draft genome of the heavy metal tolerant bacterium Lysinibacillus sphaericus strain OT4b.31.</title>
        <authorList>
            <person name="Pena-Montenegro T.D."/>
            <person name="Dussan J."/>
        </authorList>
    </citation>
    <scope>NUCLEOTIDE SEQUENCE [LARGE SCALE GENOMIC DNA]</scope>
    <source>
        <strain evidence="5 6">OT4b.31</strain>
    </source>
</reference>
<dbReference type="InterPro" id="IPR001647">
    <property type="entry name" value="HTH_TetR"/>
</dbReference>
<evidence type="ECO:0000313" key="5">
    <source>
        <dbReference type="EMBL" id="EON72186.1"/>
    </source>
</evidence>
<dbReference type="InterPro" id="IPR009057">
    <property type="entry name" value="Homeodomain-like_sf"/>
</dbReference>
<dbReference type="InterPro" id="IPR050624">
    <property type="entry name" value="HTH-type_Tx_Regulator"/>
</dbReference>
<keyword evidence="2 3" id="KW-0238">DNA-binding</keyword>
<feature type="domain" description="HTH tetR-type" evidence="4">
    <location>
        <begin position="2"/>
        <end position="62"/>
    </location>
</feature>
<dbReference type="GO" id="GO:0003677">
    <property type="term" value="F:DNA binding"/>
    <property type="evidence" value="ECO:0007669"/>
    <property type="project" value="UniProtKB-UniRule"/>
</dbReference>
<dbReference type="PANTHER" id="PTHR43479:SF11">
    <property type="entry name" value="ACREF_ENVCD OPERON REPRESSOR-RELATED"/>
    <property type="match status" value="1"/>
</dbReference>